<protein>
    <submittedName>
        <fullName evidence="1">Uncharacterized protein</fullName>
    </submittedName>
</protein>
<reference evidence="1" key="2">
    <citation type="journal article" date="2024" name="Plant">
        <title>Genomic evolution and insights into agronomic trait innovations of Sesamum species.</title>
        <authorList>
            <person name="Miao H."/>
            <person name="Wang L."/>
            <person name="Qu L."/>
            <person name="Liu H."/>
            <person name="Sun Y."/>
            <person name="Le M."/>
            <person name="Wang Q."/>
            <person name="Wei S."/>
            <person name="Zheng Y."/>
            <person name="Lin W."/>
            <person name="Duan Y."/>
            <person name="Cao H."/>
            <person name="Xiong S."/>
            <person name="Wang X."/>
            <person name="Wei L."/>
            <person name="Li C."/>
            <person name="Ma Q."/>
            <person name="Ju M."/>
            <person name="Zhao R."/>
            <person name="Li G."/>
            <person name="Mu C."/>
            <person name="Tian Q."/>
            <person name="Mei H."/>
            <person name="Zhang T."/>
            <person name="Gao T."/>
            <person name="Zhang H."/>
        </authorList>
    </citation>
    <scope>NUCLEOTIDE SEQUENCE</scope>
    <source>
        <strain evidence="1">G01</strain>
    </source>
</reference>
<reference evidence="1" key="1">
    <citation type="submission" date="2020-06" db="EMBL/GenBank/DDBJ databases">
        <authorList>
            <person name="Li T."/>
            <person name="Hu X."/>
            <person name="Zhang T."/>
            <person name="Song X."/>
            <person name="Zhang H."/>
            <person name="Dai N."/>
            <person name="Sheng W."/>
            <person name="Hou X."/>
            <person name="Wei L."/>
        </authorList>
    </citation>
    <scope>NUCLEOTIDE SEQUENCE</scope>
    <source>
        <strain evidence="1">G01</strain>
        <tissue evidence="1">Leaf</tissue>
    </source>
</reference>
<dbReference type="PANTHER" id="PTHR33321">
    <property type="match status" value="1"/>
</dbReference>
<gene>
    <name evidence="1" type="ORF">Sangu_1060700</name>
</gene>
<dbReference type="PANTHER" id="PTHR33321:SF12">
    <property type="entry name" value="PLANT BASIC SECRETORY PROTEIN (BSP) FAMILY PROTEIN"/>
    <property type="match status" value="1"/>
</dbReference>
<organism evidence="1">
    <name type="scientific">Sesamum angustifolium</name>
    <dbReference type="NCBI Taxonomy" id="2727405"/>
    <lineage>
        <taxon>Eukaryota</taxon>
        <taxon>Viridiplantae</taxon>
        <taxon>Streptophyta</taxon>
        <taxon>Embryophyta</taxon>
        <taxon>Tracheophyta</taxon>
        <taxon>Spermatophyta</taxon>
        <taxon>Magnoliopsida</taxon>
        <taxon>eudicotyledons</taxon>
        <taxon>Gunneridae</taxon>
        <taxon>Pentapetalae</taxon>
        <taxon>asterids</taxon>
        <taxon>lamiids</taxon>
        <taxon>Lamiales</taxon>
        <taxon>Pedaliaceae</taxon>
        <taxon>Sesamum</taxon>
    </lineage>
</organism>
<accession>A0AAW2NXP3</accession>
<dbReference type="EMBL" id="JACGWK010000006">
    <property type="protein sequence ID" value="KAL0348329.1"/>
    <property type="molecule type" value="Genomic_DNA"/>
</dbReference>
<evidence type="ECO:0000313" key="1">
    <source>
        <dbReference type="EMBL" id="KAL0348329.1"/>
    </source>
</evidence>
<comment type="caution">
    <text evidence="1">The sequence shown here is derived from an EMBL/GenBank/DDBJ whole genome shotgun (WGS) entry which is preliminary data.</text>
</comment>
<dbReference type="Pfam" id="PF04450">
    <property type="entry name" value="BSP"/>
    <property type="match status" value="1"/>
</dbReference>
<name>A0AAW2NXP3_9LAMI</name>
<sequence length="99" mass="11285">MNVSLEFIWRTFQQNTPSDRKTLQKVSLFVDDMDWSAYTANDQIHVSARYIEGYSSDVKREFTGILYHEMSHVWQWSGNGQAPGGLIEGIADSVRLKAG</sequence>
<dbReference type="InterPro" id="IPR007541">
    <property type="entry name" value="Uncharacterised_BSP"/>
</dbReference>
<proteinExistence type="predicted"/>
<dbReference type="AlphaFoldDB" id="A0AAW2NXP3"/>